<keyword evidence="2" id="KW-1185">Reference proteome</keyword>
<gene>
    <name evidence="1" type="ORF">WAX74_17685</name>
</gene>
<sequence length="107" mass="12780">MKVRVETETDILDTQDILDIHSIGIQDIRIIHIIHTILIIRTIHIILIIQDMAIQDIKEDTVIENFLHQFNFQLREGNIPFLFKSLMRMDNLESRYFRKDVEVVIPR</sequence>
<dbReference type="Proteomes" id="UP001364890">
    <property type="component" value="Unassembled WGS sequence"/>
</dbReference>
<organism evidence="1 2">
    <name type="scientific">Psychrobacillus mangrovi</name>
    <dbReference type="NCBI Taxonomy" id="3117745"/>
    <lineage>
        <taxon>Bacteria</taxon>
        <taxon>Bacillati</taxon>
        <taxon>Bacillota</taxon>
        <taxon>Bacilli</taxon>
        <taxon>Bacillales</taxon>
        <taxon>Bacillaceae</taxon>
        <taxon>Psychrobacillus</taxon>
    </lineage>
</organism>
<protein>
    <submittedName>
        <fullName evidence="1">Uncharacterized protein</fullName>
    </submittedName>
</protein>
<proteinExistence type="predicted"/>
<dbReference type="EMBL" id="JBAWSY010000020">
    <property type="protein sequence ID" value="MEI4771461.1"/>
    <property type="molecule type" value="Genomic_DNA"/>
</dbReference>
<reference evidence="1 2" key="1">
    <citation type="submission" date="2024-01" db="EMBL/GenBank/DDBJ databases">
        <title>Seven novel Bacillus-like species.</title>
        <authorList>
            <person name="Liu G."/>
        </authorList>
    </citation>
    <scope>NUCLEOTIDE SEQUENCE [LARGE SCALE GENOMIC DNA]</scope>
    <source>
        <strain evidence="1 2">FJAT-51614</strain>
    </source>
</reference>
<comment type="caution">
    <text evidence="1">The sequence shown here is derived from an EMBL/GenBank/DDBJ whole genome shotgun (WGS) entry which is preliminary data.</text>
</comment>
<evidence type="ECO:0000313" key="2">
    <source>
        <dbReference type="Proteomes" id="UP001364890"/>
    </source>
</evidence>
<evidence type="ECO:0000313" key="1">
    <source>
        <dbReference type="EMBL" id="MEI4771461.1"/>
    </source>
</evidence>
<name>A0ABU8FBN0_9BACI</name>
<dbReference type="RefSeq" id="WP_336499013.1">
    <property type="nucleotide sequence ID" value="NZ_JBAWSY010000020.1"/>
</dbReference>
<accession>A0ABU8FBN0</accession>